<accession>A0A561QSN5</accession>
<dbReference type="OrthoDB" id="7847400at2"/>
<evidence type="ECO:0000313" key="3">
    <source>
        <dbReference type="Proteomes" id="UP000320653"/>
    </source>
</evidence>
<evidence type="ECO:0000256" key="1">
    <source>
        <dbReference type="SAM" id="MobiDB-lite"/>
    </source>
</evidence>
<comment type="caution">
    <text evidence="2">The sequence shown here is derived from an EMBL/GenBank/DDBJ whole genome shotgun (WGS) entry which is preliminary data.</text>
</comment>
<evidence type="ECO:0008006" key="4">
    <source>
        <dbReference type="Google" id="ProtNLM"/>
    </source>
</evidence>
<dbReference type="Proteomes" id="UP000320653">
    <property type="component" value="Unassembled WGS sequence"/>
</dbReference>
<organism evidence="2 3">
    <name type="scientific">Neorhizobium alkalisoli</name>
    <dbReference type="NCBI Taxonomy" id="528178"/>
    <lineage>
        <taxon>Bacteria</taxon>
        <taxon>Pseudomonadati</taxon>
        <taxon>Pseudomonadota</taxon>
        <taxon>Alphaproteobacteria</taxon>
        <taxon>Hyphomicrobiales</taxon>
        <taxon>Rhizobiaceae</taxon>
        <taxon>Rhizobium/Agrobacterium group</taxon>
        <taxon>Neorhizobium</taxon>
    </lineage>
</organism>
<name>A0A561QSN5_9HYPH</name>
<dbReference type="EMBL" id="VIWP01000004">
    <property type="protein sequence ID" value="TWF53388.1"/>
    <property type="molecule type" value="Genomic_DNA"/>
</dbReference>
<feature type="region of interest" description="Disordered" evidence="1">
    <location>
        <begin position="149"/>
        <end position="178"/>
    </location>
</feature>
<keyword evidence="3" id="KW-1185">Reference proteome</keyword>
<protein>
    <recommendedName>
        <fullName evidence="4">Flagellar FliL protein</fullName>
    </recommendedName>
</protein>
<gene>
    <name evidence="2" type="ORF">FHW37_104667</name>
</gene>
<reference evidence="2 3" key="1">
    <citation type="submission" date="2019-06" db="EMBL/GenBank/DDBJ databases">
        <title>Sorghum-associated microbial communities from plants grown in Nebraska, USA.</title>
        <authorList>
            <person name="Schachtman D."/>
        </authorList>
    </citation>
    <scope>NUCLEOTIDE SEQUENCE [LARGE SCALE GENOMIC DNA]</scope>
    <source>
        <strain evidence="2 3">1225</strain>
    </source>
</reference>
<evidence type="ECO:0000313" key="2">
    <source>
        <dbReference type="EMBL" id="TWF53388.1"/>
    </source>
</evidence>
<sequence>MLKLILTGLWVCVVTLGAVYFSVQMSAAPAPVDEEALKKEKQELVKGESVTVPVITNGMVTGYFLGRISFMMDKEKIKDVKLPVTELTTDELFNLLVGNKMVDLSNPGNFDLEKFRSSIKDGMNKKLGDQYVAEVLVEQLDYMSKDDIRNNAAKGGKPPVPKKIVEGTPVGEAKAEGH</sequence>
<dbReference type="RefSeq" id="WP_145639166.1">
    <property type="nucleotide sequence ID" value="NZ_VIWP01000004.1"/>
</dbReference>
<proteinExistence type="predicted"/>
<dbReference type="AlphaFoldDB" id="A0A561QSN5"/>